<accession>A0A0Q9Y021</accession>
<protein>
    <submittedName>
        <fullName evidence="2">Uncharacterized protein</fullName>
    </submittedName>
</protein>
<dbReference type="AlphaFoldDB" id="A0A0Q9Y021"/>
<evidence type="ECO:0000313" key="2">
    <source>
        <dbReference type="EMBL" id="KRG09591.1"/>
    </source>
</evidence>
<sequence length="59" mass="6768">MLVSVLSVEVFTWQWELSTKLWVLILEYGLLLWVMGILARVWASYKGNGVFGPRMGLLP</sequence>
<reference evidence="3 5" key="1">
    <citation type="submission" date="2015-05" db="EMBL/GenBank/DDBJ databases">
        <title>Comparison of genome.</title>
        <authorList>
            <person name="Zheng Z."/>
            <person name="Sun M."/>
        </authorList>
    </citation>
    <scope>NUCLEOTIDE SEQUENCE [LARGE SCALE GENOMIC DNA]</scope>
    <source>
        <strain evidence="3 5">G25-74</strain>
    </source>
</reference>
<name>A0A0Q9Y021_9BACI</name>
<proteinExistence type="predicted"/>
<reference evidence="2 4" key="2">
    <citation type="submission" date="2015-06" db="EMBL/GenBank/DDBJ databases">
        <title>Genome sequencing project of Bacillus galactosidilyticus PL133.</title>
        <authorList>
            <person name="Gaiero J."/>
            <person name="Nicol R."/>
            <person name="Habash M."/>
        </authorList>
    </citation>
    <scope>NUCLEOTIDE SEQUENCE [LARGE SCALE GENOMIC DNA]</scope>
    <source>
        <strain evidence="2 4">PL133</strain>
    </source>
</reference>
<dbReference type="PATRIC" id="fig|217031.4.peg.7755"/>
<keyword evidence="1" id="KW-1133">Transmembrane helix</keyword>
<keyword evidence="1" id="KW-0472">Membrane</keyword>
<dbReference type="Proteomes" id="UP000077881">
    <property type="component" value="Unassembled WGS sequence"/>
</dbReference>
<organism evidence="2 4">
    <name type="scientific">Lederbergia galactosidilytica</name>
    <dbReference type="NCBI Taxonomy" id="217031"/>
    <lineage>
        <taxon>Bacteria</taxon>
        <taxon>Bacillati</taxon>
        <taxon>Bacillota</taxon>
        <taxon>Bacilli</taxon>
        <taxon>Bacillales</taxon>
        <taxon>Bacillaceae</taxon>
        <taxon>Lederbergia</taxon>
    </lineage>
</organism>
<dbReference type="Proteomes" id="UP000053881">
    <property type="component" value="Unassembled WGS sequence"/>
</dbReference>
<comment type="caution">
    <text evidence="2">The sequence shown here is derived from an EMBL/GenBank/DDBJ whole genome shotgun (WGS) entry which is preliminary data.</text>
</comment>
<dbReference type="EMBL" id="LDJR01000060">
    <property type="protein sequence ID" value="OAK67618.1"/>
    <property type="molecule type" value="Genomic_DNA"/>
</dbReference>
<evidence type="ECO:0000313" key="5">
    <source>
        <dbReference type="Proteomes" id="UP000077881"/>
    </source>
</evidence>
<evidence type="ECO:0000256" key="1">
    <source>
        <dbReference type="SAM" id="Phobius"/>
    </source>
</evidence>
<evidence type="ECO:0000313" key="4">
    <source>
        <dbReference type="Proteomes" id="UP000053881"/>
    </source>
</evidence>
<evidence type="ECO:0000313" key="3">
    <source>
        <dbReference type="EMBL" id="OAK67618.1"/>
    </source>
</evidence>
<dbReference type="EMBL" id="LGPB01000139">
    <property type="protein sequence ID" value="KRG09591.1"/>
    <property type="molecule type" value="Genomic_DNA"/>
</dbReference>
<keyword evidence="5" id="KW-1185">Reference proteome</keyword>
<gene>
    <name evidence="3" type="ORF">ABB05_21155</name>
    <name evidence="2" type="ORF">ACA29_22840</name>
</gene>
<keyword evidence="1" id="KW-0812">Transmembrane</keyword>
<feature type="transmembrane region" description="Helical" evidence="1">
    <location>
        <begin position="20"/>
        <end position="43"/>
    </location>
</feature>